<keyword evidence="3 4" id="KW-0949">S-adenosyl-L-methionine</keyword>
<dbReference type="Pfam" id="PF01209">
    <property type="entry name" value="Ubie_methyltran"/>
    <property type="match status" value="1"/>
</dbReference>
<keyword evidence="2 4" id="KW-0808">Transferase</keyword>
<reference evidence="6" key="1">
    <citation type="journal article" date="2019" name="Int. J. Syst. Evol. Microbiol.">
        <title>The Global Catalogue of Microorganisms (GCM) 10K type strain sequencing project: providing services to taxonomists for standard genome sequencing and annotation.</title>
        <authorList>
            <consortium name="The Broad Institute Genomics Platform"/>
            <consortium name="The Broad Institute Genome Sequencing Center for Infectious Disease"/>
            <person name="Wu L."/>
            <person name="Ma J."/>
        </authorList>
    </citation>
    <scope>NUCLEOTIDE SEQUENCE [LARGE SCALE GENOMIC DNA]</scope>
    <source>
        <strain evidence="6">CECT 7184</strain>
    </source>
</reference>
<dbReference type="SUPFAM" id="SSF53335">
    <property type="entry name" value="S-adenosyl-L-methionine-dependent methyltransferases"/>
    <property type="match status" value="1"/>
</dbReference>
<keyword evidence="6" id="KW-1185">Reference proteome</keyword>
<accession>A0ABW0YS59</accession>
<dbReference type="PANTHER" id="PTHR43591">
    <property type="entry name" value="METHYLTRANSFERASE"/>
    <property type="match status" value="1"/>
</dbReference>
<evidence type="ECO:0000256" key="3">
    <source>
        <dbReference type="ARBA" id="ARBA00022691"/>
    </source>
</evidence>
<name>A0ABW0YS59_9BACI</name>
<dbReference type="Proteomes" id="UP001596142">
    <property type="component" value="Unassembled WGS sequence"/>
</dbReference>
<feature type="binding site" evidence="4">
    <location>
        <begin position="106"/>
        <end position="107"/>
    </location>
    <ligand>
        <name>S-adenosyl-L-methionine</name>
        <dbReference type="ChEBI" id="CHEBI:59789"/>
    </ligand>
</feature>
<dbReference type="Gene3D" id="3.40.50.150">
    <property type="entry name" value="Vaccinia Virus protein VP39"/>
    <property type="match status" value="1"/>
</dbReference>
<dbReference type="RefSeq" id="WP_054635650.1">
    <property type="nucleotide sequence ID" value="NZ_JBHSOZ010000010.1"/>
</dbReference>
<keyword evidence="4" id="KW-0474">Menaquinone biosynthesis</keyword>
<keyword evidence="1 4" id="KW-0489">Methyltransferase</keyword>
<dbReference type="NCBIfam" id="NF001243">
    <property type="entry name" value="PRK00216.1-4"/>
    <property type="match status" value="1"/>
</dbReference>
<comment type="catalytic activity">
    <reaction evidence="4">
        <text>a 2-demethylmenaquinol + S-adenosyl-L-methionine = a menaquinol + S-adenosyl-L-homocysteine + H(+)</text>
        <dbReference type="Rhea" id="RHEA:42640"/>
        <dbReference type="Rhea" id="RHEA-COMP:9539"/>
        <dbReference type="Rhea" id="RHEA-COMP:9563"/>
        <dbReference type="ChEBI" id="CHEBI:15378"/>
        <dbReference type="ChEBI" id="CHEBI:18151"/>
        <dbReference type="ChEBI" id="CHEBI:55437"/>
        <dbReference type="ChEBI" id="CHEBI:57856"/>
        <dbReference type="ChEBI" id="CHEBI:59789"/>
        <dbReference type="EC" id="2.1.1.163"/>
    </reaction>
</comment>
<evidence type="ECO:0000256" key="2">
    <source>
        <dbReference type="ARBA" id="ARBA00022679"/>
    </source>
</evidence>
<feature type="binding site" evidence="4">
    <location>
        <position position="79"/>
    </location>
    <ligand>
        <name>S-adenosyl-L-methionine</name>
        <dbReference type="ChEBI" id="CHEBI:59789"/>
    </ligand>
</feature>
<proteinExistence type="inferred from homology"/>
<dbReference type="PANTHER" id="PTHR43591:SF24">
    <property type="entry name" value="2-METHOXY-6-POLYPRENYL-1,4-BENZOQUINOL METHYLASE, MITOCHONDRIAL"/>
    <property type="match status" value="1"/>
</dbReference>
<dbReference type="EMBL" id="JBHSOZ010000010">
    <property type="protein sequence ID" value="MFC5714215.1"/>
    <property type="molecule type" value="Genomic_DNA"/>
</dbReference>
<dbReference type="GO" id="GO:0032259">
    <property type="term" value="P:methylation"/>
    <property type="evidence" value="ECO:0007669"/>
    <property type="project" value="UniProtKB-KW"/>
</dbReference>
<gene>
    <name evidence="4" type="primary">menG</name>
    <name evidence="5" type="ORF">ACFPU1_15805</name>
</gene>
<feature type="binding site" evidence="4">
    <location>
        <position position="58"/>
    </location>
    <ligand>
        <name>S-adenosyl-L-methionine</name>
        <dbReference type="ChEBI" id="CHEBI:59789"/>
    </ligand>
</feature>
<comment type="similarity">
    <text evidence="4">Belongs to the class I-like SAM-binding methyltransferase superfamily. MenG/UbiE family.</text>
</comment>
<comment type="caution">
    <text evidence="5">The sequence shown here is derived from an EMBL/GenBank/DDBJ whole genome shotgun (WGS) entry which is preliminary data.</text>
</comment>
<dbReference type="PROSITE" id="PS51608">
    <property type="entry name" value="SAM_MT_UBIE"/>
    <property type="match status" value="1"/>
</dbReference>
<dbReference type="NCBIfam" id="NF001244">
    <property type="entry name" value="PRK00216.1-5"/>
    <property type="match status" value="1"/>
</dbReference>
<evidence type="ECO:0000313" key="6">
    <source>
        <dbReference type="Proteomes" id="UP001596142"/>
    </source>
</evidence>
<sequence length="244" mass="27348">MAKTKEERVHQVFESIHDKYDMMNSVISFQRHKAWRKDTMKKMKVFEGAKALDICCGTGDWTLALAKEAGESGEVTGLDFSANMLQVGQQKVDASKYGNITLMQGNAMNLPFEDDSFDFVTIGFGLRNVPDYDTVLQEMHRVLKPGGQAACLETSQPEKAGFKQVYNLYFKYVMPAFGKVLAKSYDEYSWLQESTMNFPDKNKLTGMFFRAGFDRVDVQSYSGGVAATHFAVKKGSAVLEDELG</sequence>
<dbReference type="PROSITE" id="PS01184">
    <property type="entry name" value="UBIE_2"/>
    <property type="match status" value="1"/>
</dbReference>
<comment type="caution">
    <text evidence="4">Lacks conserved residue(s) required for the propagation of feature annotation.</text>
</comment>
<dbReference type="GO" id="GO:0043770">
    <property type="term" value="F:demethylmenaquinone methyltransferase activity"/>
    <property type="evidence" value="ECO:0007669"/>
    <property type="project" value="UniProtKB-EC"/>
</dbReference>
<protein>
    <recommendedName>
        <fullName evidence="4">Demethylmenaquinone methyltransferase</fullName>
        <ecNumber evidence="4">2.1.1.163</ecNumber>
    </recommendedName>
</protein>
<dbReference type="InterPro" id="IPR023576">
    <property type="entry name" value="UbiE/COQ5_MeTrFase_CS"/>
</dbReference>
<dbReference type="InterPro" id="IPR029063">
    <property type="entry name" value="SAM-dependent_MTases_sf"/>
</dbReference>
<organism evidence="5 6">
    <name type="scientific">Thalassorhabdus alkalitolerans</name>
    <dbReference type="NCBI Taxonomy" id="2282697"/>
    <lineage>
        <taxon>Bacteria</taxon>
        <taxon>Bacillati</taxon>
        <taxon>Bacillota</taxon>
        <taxon>Bacilli</taxon>
        <taxon>Bacillales</taxon>
        <taxon>Bacillaceae</taxon>
        <taxon>Thalassorhabdus</taxon>
    </lineage>
</organism>
<dbReference type="HAMAP" id="MF_01813">
    <property type="entry name" value="MenG_UbiE_methyltr"/>
    <property type="match status" value="1"/>
</dbReference>
<comment type="function">
    <text evidence="4">Methyltransferase required for the conversion of demethylmenaquinol (DMKH2) to menaquinol (MKH2).</text>
</comment>
<evidence type="ECO:0000313" key="5">
    <source>
        <dbReference type="EMBL" id="MFC5714215.1"/>
    </source>
</evidence>
<comment type="pathway">
    <text evidence="4">Quinol/quinone metabolism; menaquinone biosynthesis; menaquinol from 1,4-dihydroxy-2-naphthoate: step 2/2.</text>
</comment>
<evidence type="ECO:0000256" key="4">
    <source>
        <dbReference type="HAMAP-Rule" id="MF_01813"/>
    </source>
</evidence>
<dbReference type="PROSITE" id="PS01183">
    <property type="entry name" value="UBIE_1"/>
    <property type="match status" value="1"/>
</dbReference>
<dbReference type="NCBIfam" id="TIGR01934">
    <property type="entry name" value="MenG_MenH_UbiE"/>
    <property type="match status" value="1"/>
</dbReference>
<dbReference type="EC" id="2.1.1.163" evidence="4"/>
<dbReference type="CDD" id="cd02440">
    <property type="entry name" value="AdoMet_MTases"/>
    <property type="match status" value="1"/>
</dbReference>
<evidence type="ECO:0000256" key="1">
    <source>
        <dbReference type="ARBA" id="ARBA00022603"/>
    </source>
</evidence>
<dbReference type="InterPro" id="IPR004033">
    <property type="entry name" value="UbiE/COQ5_MeTrFase"/>
</dbReference>